<dbReference type="NCBIfam" id="TIGR04219">
    <property type="entry name" value="OMP_w_GlyGly"/>
    <property type="match status" value="1"/>
</dbReference>
<feature type="signal peptide" evidence="1">
    <location>
        <begin position="1"/>
        <end position="19"/>
    </location>
</feature>
<dbReference type="InterPro" id="IPR026387">
    <property type="entry name" value="OMP_w_GlyGly"/>
</dbReference>
<proteinExistence type="predicted"/>
<dbReference type="EMBL" id="JBHRYN010000008">
    <property type="protein sequence ID" value="MFC3701477.1"/>
    <property type="molecule type" value="Genomic_DNA"/>
</dbReference>
<evidence type="ECO:0000256" key="1">
    <source>
        <dbReference type="SAM" id="SignalP"/>
    </source>
</evidence>
<dbReference type="Proteomes" id="UP001595710">
    <property type="component" value="Unassembled WGS sequence"/>
</dbReference>
<sequence length="273" mass="28645">MKKLILAAAIAATVPMASAKVLINIDGGVGYNINSLGEGSHLMNETFNLTSKDVTSDSYGLNMEANNGLYGWASISLPLLPDVKLKYESLVLEGTNNFTLNQEVYGQQYTMDGDIASTLDLSHLDMALTIGLPLPVVDIDFGLNVRSMLGGFSATGDVSGERETVEAPFQIGSTPLIVPMGYVSAAGTIPGAGVKVSGELSTLPLGDTKISDWNIKGTWYAPLPTNMLVKVGLEGGYRNFSMVIGDSTLGADTSDFASDVGVSGFFLGATAHF</sequence>
<keyword evidence="1" id="KW-0732">Signal</keyword>
<accession>A0ABV7WQZ0</accession>
<evidence type="ECO:0000313" key="2">
    <source>
        <dbReference type="EMBL" id="MFC3701477.1"/>
    </source>
</evidence>
<gene>
    <name evidence="2" type="ORF">ACFOND_07505</name>
</gene>
<comment type="caution">
    <text evidence="2">The sequence shown here is derived from an EMBL/GenBank/DDBJ whole genome shotgun (WGS) entry which is preliminary data.</text>
</comment>
<dbReference type="RefSeq" id="WP_215999456.1">
    <property type="nucleotide sequence ID" value="NZ_JAUFQI010000001.1"/>
</dbReference>
<name>A0ABV7WQZ0_9GAMM</name>
<feature type="chain" id="PRO_5046320183" evidence="1">
    <location>
        <begin position="20"/>
        <end position="273"/>
    </location>
</feature>
<protein>
    <submittedName>
        <fullName evidence="2">TIGR04219 family outer membrane beta-barrel protein</fullName>
    </submittedName>
</protein>
<organism evidence="2 3">
    <name type="scientific">Reinekea marina</name>
    <dbReference type="NCBI Taxonomy" id="1310421"/>
    <lineage>
        <taxon>Bacteria</taxon>
        <taxon>Pseudomonadati</taxon>
        <taxon>Pseudomonadota</taxon>
        <taxon>Gammaproteobacteria</taxon>
        <taxon>Oceanospirillales</taxon>
        <taxon>Saccharospirillaceae</taxon>
        <taxon>Reinekea</taxon>
    </lineage>
</organism>
<reference evidence="3" key="1">
    <citation type="journal article" date="2019" name="Int. J. Syst. Evol. Microbiol.">
        <title>The Global Catalogue of Microorganisms (GCM) 10K type strain sequencing project: providing services to taxonomists for standard genome sequencing and annotation.</title>
        <authorList>
            <consortium name="The Broad Institute Genomics Platform"/>
            <consortium name="The Broad Institute Genome Sequencing Center for Infectious Disease"/>
            <person name="Wu L."/>
            <person name="Ma J."/>
        </authorList>
    </citation>
    <scope>NUCLEOTIDE SEQUENCE [LARGE SCALE GENOMIC DNA]</scope>
    <source>
        <strain evidence="3">CECT 8288</strain>
    </source>
</reference>
<evidence type="ECO:0000313" key="3">
    <source>
        <dbReference type="Proteomes" id="UP001595710"/>
    </source>
</evidence>
<keyword evidence="3" id="KW-1185">Reference proteome</keyword>